<proteinExistence type="predicted"/>
<evidence type="ECO:0000313" key="2">
    <source>
        <dbReference type="Proteomes" id="UP000228740"/>
    </source>
</evidence>
<sequence length="75" mass="8723">MAANKRKKSLKNHKGDCTEKFELEPIMKFEELTLEQSEKMLIDSGFDLTNEEVTELMQFLNIIVKITLKEVFSAK</sequence>
<name>A0A2M9C8Y0_9FLAO</name>
<dbReference type="Proteomes" id="UP000228740">
    <property type="component" value="Unassembled WGS sequence"/>
</dbReference>
<comment type="caution">
    <text evidence="1">The sequence shown here is derived from an EMBL/GenBank/DDBJ whole genome shotgun (WGS) entry which is preliminary data.</text>
</comment>
<dbReference type="AlphaFoldDB" id="A0A2M9C8Y0"/>
<dbReference type="EMBL" id="PGFD01000001">
    <property type="protein sequence ID" value="PJJ67303.1"/>
    <property type="molecule type" value="Genomic_DNA"/>
</dbReference>
<reference evidence="1 2" key="1">
    <citation type="submission" date="2017-11" db="EMBL/GenBank/DDBJ databases">
        <title>Genomic Encyclopedia of Archaeal and Bacterial Type Strains, Phase II (KMG-II): From Individual Species to Whole Genera.</title>
        <authorList>
            <person name="Goeker M."/>
        </authorList>
    </citation>
    <scope>NUCLEOTIDE SEQUENCE [LARGE SCALE GENOMIC DNA]</scope>
    <source>
        <strain evidence="1 2">DSM 27617</strain>
    </source>
</reference>
<protein>
    <submittedName>
        <fullName evidence="1">Uncharacterized protein</fullName>
    </submittedName>
</protein>
<accession>A0A2M9C8Y0</accession>
<evidence type="ECO:0000313" key="1">
    <source>
        <dbReference type="EMBL" id="PJJ67303.1"/>
    </source>
</evidence>
<dbReference type="RefSeq" id="WP_100376022.1">
    <property type="nucleotide sequence ID" value="NZ_PGFD01000001.1"/>
</dbReference>
<organism evidence="1 2">
    <name type="scientific">Chryseobacterium geocarposphaerae</name>
    <dbReference type="NCBI Taxonomy" id="1416776"/>
    <lineage>
        <taxon>Bacteria</taxon>
        <taxon>Pseudomonadati</taxon>
        <taxon>Bacteroidota</taxon>
        <taxon>Flavobacteriia</taxon>
        <taxon>Flavobacteriales</taxon>
        <taxon>Weeksellaceae</taxon>
        <taxon>Chryseobacterium group</taxon>
        <taxon>Chryseobacterium</taxon>
    </lineage>
</organism>
<keyword evidence="2" id="KW-1185">Reference proteome</keyword>
<gene>
    <name evidence="1" type="ORF">CLV73_1307</name>
</gene>
<dbReference type="OrthoDB" id="1269445at2"/>